<gene>
    <name evidence="1" type="ORF">Ahy_A06g030183</name>
</gene>
<reference evidence="1 2" key="1">
    <citation type="submission" date="2019-01" db="EMBL/GenBank/DDBJ databases">
        <title>Sequencing of cultivated peanut Arachis hypogaea provides insights into genome evolution and oil improvement.</title>
        <authorList>
            <person name="Chen X."/>
        </authorList>
    </citation>
    <scope>NUCLEOTIDE SEQUENCE [LARGE SCALE GENOMIC DNA]</scope>
    <source>
        <strain evidence="2">cv. Fuhuasheng</strain>
        <tissue evidence="1">Leaves</tissue>
    </source>
</reference>
<keyword evidence="2" id="KW-1185">Reference proteome</keyword>
<name>A0A445CVK1_ARAHY</name>
<evidence type="ECO:0000313" key="1">
    <source>
        <dbReference type="EMBL" id="RYR54924.1"/>
    </source>
</evidence>
<sequence length="63" mass="7424">MFYIWHIGSTFLREFKVPYLQKLVVNNGYSKTVEEYNVNYKRVPRLTSARALDLLTLSLPLSE</sequence>
<dbReference type="AlphaFoldDB" id="A0A445CVK1"/>
<dbReference type="EMBL" id="SDMP01000006">
    <property type="protein sequence ID" value="RYR54924.1"/>
    <property type="molecule type" value="Genomic_DNA"/>
</dbReference>
<organism evidence="1 2">
    <name type="scientific">Arachis hypogaea</name>
    <name type="common">Peanut</name>
    <dbReference type="NCBI Taxonomy" id="3818"/>
    <lineage>
        <taxon>Eukaryota</taxon>
        <taxon>Viridiplantae</taxon>
        <taxon>Streptophyta</taxon>
        <taxon>Embryophyta</taxon>
        <taxon>Tracheophyta</taxon>
        <taxon>Spermatophyta</taxon>
        <taxon>Magnoliopsida</taxon>
        <taxon>eudicotyledons</taxon>
        <taxon>Gunneridae</taxon>
        <taxon>Pentapetalae</taxon>
        <taxon>rosids</taxon>
        <taxon>fabids</taxon>
        <taxon>Fabales</taxon>
        <taxon>Fabaceae</taxon>
        <taxon>Papilionoideae</taxon>
        <taxon>50 kb inversion clade</taxon>
        <taxon>dalbergioids sensu lato</taxon>
        <taxon>Dalbergieae</taxon>
        <taxon>Pterocarpus clade</taxon>
        <taxon>Arachis</taxon>
    </lineage>
</organism>
<dbReference type="Proteomes" id="UP000289738">
    <property type="component" value="Chromosome A06"/>
</dbReference>
<accession>A0A445CVK1</accession>
<evidence type="ECO:0000313" key="2">
    <source>
        <dbReference type="Proteomes" id="UP000289738"/>
    </source>
</evidence>
<comment type="caution">
    <text evidence="1">The sequence shown here is derived from an EMBL/GenBank/DDBJ whole genome shotgun (WGS) entry which is preliminary data.</text>
</comment>
<protein>
    <submittedName>
        <fullName evidence="1">Uncharacterized protein</fullName>
    </submittedName>
</protein>
<proteinExistence type="predicted"/>